<dbReference type="PANTHER" id="PTHR34543">
    <property type="entry name" value="PROTEIN ABA DEFICIENT 4, CHLOROPLASTIC"/>
    <property type="match status" value="1"/>
</dbReference>
<keyword evidence="1" id="KW-0472">Membrane</keyword>
<sequence>MWRLSSSVSKETMLICSTSFHSPLPIKLQPQCVFGKNIQLQKPVFALWGLSSEPTSQVTRSESQTCTGWSFVGGSKLNLKPRSKRLLMPCKADPAVYASLWTNSQIANGVFTLGTAAVLPFYTLMVVAPKSEMTKKSMGSCLPYAVFGIVYAYLLYLSWTPGTLRAMFASKYWMPELSAIASLFTNDMSLSSAWIHLLAIDLFAARQVYHEGLASDIETRHSVSLCLLFCPIGLLSHLITKALTERARR</sequence>
<dbReference type="Proteomes" id="UP000594263">
    <property type="component" value="Unplaced"/>
</dbReference>
<feature type="transmembrane region" description="Helical" evidence="1">
    <location>
        <begin position="179"/>
        <end position="204"/>
    </location>
</feature>
<reference evidence="2" key="1">
    <citation type="submission" date="2021-01" db="UniProtKB">
        <authorList>
            <consortium name="EnsemblPlants"/>
        </authorList>
    </citation>
    <scope>IDENTIFICATION</scope>
</reference>
<accession>A0A7N0R9W9</accession>
<evidence type="ECO:0000313" key="2">
    <source>
        <dbReference type="EnsemblPlants" id="Kaladp0003s0142.3.v1.1"/>
    </source>
</evidence>
<dbReference type="AlphaFoldDB" id="A0A7N0R9W9"/>
<evidence type="ECO:0000256" key="1">
    <source>
        <dbReference type="SAM" id="Phobius"/>
    </source>
</evidence>
<feature type="transmembrane region" description="Helical" evidence="1">
    <location>
        <begin position="106"/>
        <end position="129"/>
    </location>
</feature>
<keyword evidence="1" id="KW-1133">Transmembrane helix</keyword>
<keyword evidence="1" id="KW-0812">Transmembrane</keyword>
<dbReference type="Gramene" id="Kaladp0003s0142.1.v1.1">
    <property type="protein sequence ID" value="Kaladp0003s0142.1.v1.1"/>
    <property type="gene ID" value="Kaladp0003s0142.v1.1"/>
</dbReference>
<dbReference type="Pfam" id="PF14108">
    <property type="entry name" value="ABA4-like"/>
    <property type="match status" value="1"/>
</dbReference>
<feature type="transmembrane region" description="Helical" evidence="1">
    <location>
        <begin position="141"/>
        <end position="159"/>
    </location>
</feature>
<dbReference type="EnsemblPlants" id="Kaladp0003s0142.3.v1.1">
    <property type="protein sequence ID" value="Kaladp0003s0142.3.v1.1"/>
    <property type="gene ID" value="Kaladp0003s0142.v1.1"/>
</dbReference>
<evidence type="ECO:0008006" key="4">
    <source>
        <dbReference type="Google" id="ProtNLM"/>
    </source>
</evidence>
<proteinExistence type="predicted"/>
<organism evidence="2 3">
    <name type="scientific">Kalanchoe fedtschenkoi</name>
    <name type="common">Lavender scallops</name>
    <name type="synonym">South American air plant</name>
    <dbReference type="NCBI Taxonomy" id="63787"/>
    <lineage>
        <taxon>Eukaryota</taxon>
        <taxon>Viridiplantae</taxon>
        <taxon>Streptophyta</taxon>
        <taxon>Embryophyta</taxon>
        <taxon>Tracheophyta</taxon>
        <taxon>Spermatophyta</taxon>
        <taxon>Magnoliopsida</taxon>
        <taxon>eudicotyledons</taxon>
        <taxon>Gunneridae</taxon>
        <taxon>Pentapetalae</taxon>
        <taxon>Saxifragales</taxon>
        <taxon>Crassulaceae</taxon>
        <taxon>Kalanchoe</taxon>
    </lineage>
</organism>
<keyword evidence="3" id="KW-1185">Reference proteome</keyword>
<dbReference type="PANTHER" id="PTHR34543:SF1">
    <property type="entry name" value="PROTEIN ABA DEFICIENT 4, CHLOROPLASTIC"/>
    <property type="match status" value="1"/>
</dbReference>
<dbReference type="Gramene" id="Kaladp0003s0142.3.v1.1">
    <property type="protein sequence ID" value="Kaladp0003s0142.3.v1.1"/>
    <property type="gene ID" value="Kaladp0003s0142.v1.1"/>
</dbReference>
<protein>
    <recommendedName>
        <fullName evidence="4">Neoxanthin synthase</fullName>
    </recommendedName>
</protein>
<dbReference type="InterPro" id="IPR025461">
    <property type="entry name" value="ABA4-like"/>
</dbReference>
<dbReference type="EnsemblPlants" id="Kaladp0003s0142.1.v1.1">
    <property type="protein sequence ID" value="Kaladp0003s0142.1.v1.1"/>
    <property type="gene ID" value="Kaladp0003s0142.v1.1"/>
</dbReference>
<name>A0A7N0R9W9_KALFE</name>
<dbReference type="OMA" id="CNRHIVG"/>
<evidence type="ECO:0000313" key="3">
    <source>
        <dbReference type="Proteomes" id="UP000594263"/>
    </source>
</evidence>